<evidence type="ECO:0000259" key="3">
    <source>
        <dbReference type="Pfam" id="PF11774"/>
    </source>
</evidence>
<evidence type="ECO:0000256" key="2">
    <source>
        <dbReference type="SAM" id="MobiDB-lite"/>
    </source>
</evidence>
<keyword evidence="1" id="KW-0238">DNA-binding</keyword>
<dbReference type="Pfam" id="PF11774">
    <property type="entry name" value="Lsr2"/>
    <property type="match status" value="1"/>
</dbReference>
<feature type="region of interest" description="Disordered" evidence="2">
    <location>
        <begin position="59"/>
        <end position="86"/>
    </location>
</feature>
<evidence type="ECO:0000313" key="6">
    <source>
        <dbReference type="Proteomes" id="UP001597058"/>
    </source>
</evidence>
<dbReference type="EMBL" id="JBHTMM010000182">
    <property type="protein sequence ID" value="MFD1313319.1"/>
    <property type="molecule type" value="Genomic_DNA"/>
</dbReference>
<proteinExistence type="predicted"/>
<evidence type="ECO:0000313" key="5">
    <source>
        <dbReference type="EMBL" id="MFD1313319.1"/>
    </source>
</evidence>
<dbReference type="Gene3D" id="4.10.320.10">
    <property type="entry name" value="E3-binding domain"/>
    <property type="match status" value="1"/>
</dbReference>
<name>A0ABW3XUW4_9ACTN</name>
<protein>
    <submittedName>
        <fullName evidence="5">Lsr2 family protein</fullName>
    </submittedName>
</protein>
<dbReference type="RefSeq" id="WP_381241772.1">
    <property type="nucleotide sequence ID" value="NZ_JBHSKH010000102.1"/>
</dbReference>
<reference evidence="6" key="1">
    <citation type="journal article" date="2019" name="Int. J. Syst. Evol. Microbiol.">
        <title>The Global Catalogue of Microorganisms (GCM) 10K type strain sequencing project: providing services to taxonomists for standard genome sequencing and annotation.</title>
        <authorList>
            <consortium name="The Broad Institute Genomics Platform"/>
            <consortium name="The Broad Institute Genome Sequencing Center for Infectious Disease"/>
            <person name="Wu L."/>
            <person name="Ma J."/>
        </authorList>
    </citation>
    <scope>NUCLEOTIDE SEQUENCE [LARGE SCALE GENOMIC DNA]</scope>
    <source>
        <strain evidence="6">CGMCC 4.7020</strain>
    </source>
</reference>
<comment type="caution">
    <text evidence="5">The sequence shown here is derived from an EMBL/GenBank/DDBJ whole genome shotgun (WGS) entry which is preliminary data.</text>
</comment>
<dbReference type="InterPro" id="IPR042261">
    <property type="entry name" value="Lsr2-like_dimerization"/>
</dbReference>
<feature type="domain" description="Lsr2 DNA-binding" evidence="4">
    <location>
        <begin position="80"/>
        <end position="115"/>
    </location>
</feature>
<dbReference type="InterPro" id="IPR036625">
    <property type="entry name" value="E3-bd_dom_sf"/>
</dbReference>
<accession>A0ABW3XUW4</accession>
<dbReference type="InterPro" id="IPR055370">
    <property type="entry name" value="Lsr2_DNA-bd"/>
</dbReference>
<sequence>MAQKTVIVYTDDLTGAESEEARTHTFSLDGVSYEIDLVSDNYDKLFEALAPFIEKGRKTGRMSGAGRVSGTGRARKTPVDGPSSEELRAWARANNYEVNDRGRVPASIHEAYRKAH</sequence>
<evidence type="ECO:0000256" key="1">
    <source>
        <dbReference type="ARBA" id="ARBA00023125"/>
    </source>
</evidence>
<evidence type="ECO:0000259" key="4">
    <source>
        <dbReference type="Pfam" id="PF23359"/>
    </source>
</evidence>
<gene>
    <name evidence="5" type="ORF">ACFQ5X_47340</name>
</gene>
<feature type="domain" description="Lsr2 dimerization" evidence="3">
    <location>
        <begin position="1"/>
        <end position="60"/>
    </location>
</feature>
<dbReference type="InterPro" id="IPR024412">
    <property type="entry name" value="Lsr2_dim_dom"/>
</dbReference>
<keyword evidence="6" id="KW-1185">Reference proteome</keyword>
<organism evidence="5 6">
    <name type="scientific">Streptomyces kaempferi</name>
    <dbReference type="NCBI Taxonomy" id="333725"/>
    <lineage>
        <taxon>Bacteria</taxon>
        <taxon>Bacillati</taxon>
        <taxon>Actinomycetota</taxon>
        <taxon>Actinomycetes</taxon>
        <taxon>Kitasatosporales</taxon>
        <taxon>Streptomycetaceae</taxon>
        <taxon>Streptomyces</taxon>
    </lineage>
</organism>
<dbReference type="Proteomes" id="UP001597058">
    <property type="component" value="Unassembled WGS sequence"/>
</dbReference>
<dbReference type="Gene3D" id="3.30.60.230">
    <property type="entry name" value="Lsr2, dimerization domain"/>
    <property type="match status" value="1"/>
</dbReference>
<dbReference type="Pfam" id="PF23359">
    <property type="entry name" value="Lsr2_DNA-bd"/>
    <property type="match status" value="1"/>
</dbReference>